<dbReference type="Proteomes" id="UP001139644">
    <property type="component" value="Unassembled WGS sequence"/>
</dbReference>
<dbReference type="PANTHER" id="PTHR12677">
    <property type="entry name" value="GOLGI APPARATUS MEMBRANE PROTEIN TVP38-RELATED"/>
    <property type="match status" value="1"/>
</dbReference>
<dbReference type="EMBL" id="NGLB01000001">
    <property type="protein sequence ID" value="OTN98733.1"/>
    <property type="molecule type" value="Genomic_DNA"/>
</dbReference>
<evidence type="ECO:0000313" key="10">
    <source>
        <dbReference type="EMBL" id="MBX4223290.1"/>
    </source>
</evidence>
<comment type="subcellular location">
    <subcellularLocation>
        <location evidence="1 6">Cell membrane</location>
        <topology evidence="1 6">Multi-pass membrane protein</topology>
    </subcellularLocation>
</comment>
<dbReference type="EMBL" id="WEFP01000001">
    <property type="protein sequence ID" value="KAB7577420.1"/>
    <property type="molecule type" value="Genomic_DNA"/>
</dbReference>
<keyword evidence="5 6" id="KW-0472">Membrane</keyword>
<feature type="transmembrane region" description="Helical" evidence="6">
    <location>
        <begin position="52"/>
        <end position="83"/>
    </location>
</feature>
<dbReference type="STRING" id="1352.AL014_11325"/>
<reference evidence="9 16" key="2">
    <citation type="submission" date="2016-01" db="EMBL/GenBank/DDBJ databases">
        <title>Molecular Mechanisms for transfer of large genomic segments between Enterococcus faecium strains.</title>
        <authorList>
            <person name="Garcia-Solache M.A."/>
            <person name="Lebreton F."/>
            <person name="Mclaughlin R.E."/>
            <person name="Whiteaker J.D."/>
            <person name="Gilmore M.S."/>
            <person name="Rice L.B."/>
        </authorList>
    </citation>
    <scope>NUCLEOTIDE SEQUENCE [LARGE SCALE GENOMIC DNA]</scope>
    <source>
        <strain evidence="9 16">D344RRF x C68</strain>
    </source>
</reference>
<dbReference type="Proteomes" id="UP001260956">
    <property type="component" value="Unassembled WGS sequence"/>
</dbReference>
<dbReference type="RefSeq" id="WP_002294220.1">
    <property type="nucleotide sequence ID" value="NZ_AP019394.1"/>
</dbReference>
<dbReference type="InterPro" id="IPR032816">
    <property type="entry name" value="VTT_dom"/>
</dbReference>
<keyword evidence="3 6" id="KW-0812">Transmembrane</keyword>
<dbReference type="Proteomes" id="UP000194737">
    <property type="component" value="Unassembled WGS sequence"/>
</dbReference>
<evidence type="ECO:0000256" key="5">
    <source>
        <dbReference type="ARBA" id="ARBA00023136"/>
    </source>
</evidence>
<dbReference type="PANTHER" id="PTHR12677:SF49">
    <property type="entry name" value="TVP38_TMEM64 FAMILY MEMBRANE PROTEIN"/>
    <property type="match status" value="1"/>
</dbReference>
<proteinExistence type="inferred from homology"/>
<dbReference type="Proteomes" id="UP000469871">
    <property type="component" value="Unassembled WGS sequence"/>
</dbReference>
<name>A0A132P557_ENTFC</name>
<reference evidence="14 20" key="1">
    <citation type="submission" date="2015-06" db="EMBL/GenBank/DDBJ databases">
        <title>The Genome Sequence of Enterococcus faecium 131EA1.</title>
        <authorList>
            <consortium name="The Broad Institute Genomics Platform"/>
            <consortium name="The Broad Institute Genome Sequencing Center for Infectious Disease"/>
            <person name="Earl A.M."/>
            <person name="Van Tyne D."/>
            <person name="Lebreton F."/>
            <person name="Saavedra J.T."/>
            <person name="Gilmore M.S."/>
            <person name="Manson Mcguire A."/>
            <person name="Clock S."/>
            <person name="Crupain M."/>
            <person name="Rangan U."/>
            <person name="Young S."/>
            <person name="Abouelleil A."/>
            <person name="Cao P."/>
            <person name="Chapman S.B."/>
            <person name="Griggs A."/>
            <person name="Priest M."/>
            <person name="Shea T."/>
            <person name="Wortman J."/>
            <person name="Nusbaum C."/>
            <person name="Birren B."/>
        </authorList>
    </citation>
    <scope>NUCLEOTIDE SEQUENCE [LARGE SCALE GENOMIC DNA]</scope>
    <source>
        <strain evidence="14 20">131EA1</strain>
    </source>
</reference>
<dbReference type="EMBL" id="QHGU01000038">
    <property type="protein sequence ID" value="PZM55572.1"/>
    <property type="molecule type" value="Genomic_DNA"/>
</dbReference>
<dbReference type="EMBL" id="LEQJ01000009">
    <property type="protein sequence ID" value="RBS31355.1"/>
    <property type="molecule type" value="Genomic_DNA"/>
</dbReference>
<evidence type="ECO:0000313" key="9">
    <source>
        <dbReference type="EMBL" id="KWX17464.1"/>
    </source>
</evidence>
<dbReference type="GO" id="GO:0005886">
    <property type="term" value="C:plasma membrane"/>
    <property type="evidence" value="ECO:0007669"/>
    <property type="project" value="UniProtKB-SubCell"/>
</dbReference>
<evidence type="ECO:0000313" key="21">
    <source>
        <dbReference type="Proteomes" id="UP000469871"/>
    </source>
</evidence>
<reference evidence="10" key="7">
    <citation type="journal article" date="2022" name="J. Anim. Sci.">
        <title>Whole genome sequence analyses-based assessment of virulence potential and antimicrobial susceptibilities and resistance of Enterococcus faecium strains isolated from commercial swine and cattle probiotic products.</title>
        <authorList>
            <person name="Shridhar P.B."/>
            <person name="Amachawadi R.G."/>
            <person name="Tokach M."/>
            <person name="Patel I."/>
            <person name="Gangiredla J."/>
            <person name="Mammel M."/>
            <person name="Nagaraja T.G."/>
        </authorList>
    </citation>
    <scope>NUCLEOTIDE SEQUENCE</scope>
    <source>
        <strain evidence="10">EF215</strain>
    </source>
</reference>
<feature type="domain" description="VTT" evidence="7">
    <location>
        <begin position="70"/>
        <end position="186"/>
    </location>
</feature>
<evidence type="ECO:0000313" key="12">
    <source>
        <dbReference type="EMBL" id="OTN98733.1"/>
    </source>
</evidence>
<reference evidence="12 18" key="4">
    <citation type="submission" date="2017-05" db="EMBL/GenBank/DDBJ databases">
        <title>The Genome Sequence of Enterococcus faecium 6F2_DIV0138.</title>
        <authorList>
            <consortium name="The Broad Institute Genomics Platform"/>
            <consortium name="The Broad Institute Genomic Center for Infectious Diseases"/>
            <person name="Earl A."/>
            <person name="Manson A."/>
            <person name="Schwartman J."/>
            <person name="Gilmore M."/>
            <person name="Abouelleil A."/>
            <person name="Cao P."/>
            <person name="Chapman S."/>
            <person name="Cusick C."/>
            <person name="Shea T."/>
            <person name="Young S."/>
            <person name="Neafsey D."/>
            <person name="Nusbaum C."/>
            <person name="Birren B."/>
        </authorList>
    </citation>
    <scope>NUCLEOTIDE SEQUENCE [LARGE SCALE GENOMIC DNA]</scope>
    <source>
        <strain evidence="12 18">6F2_DIV0138</strain>
    </source>
</reference>
<accession>A0A132P557</accession>
<dbReference type="EMBL" id="JAIFOC010000092">
    <property type="protein sequence ID" value="MBX4223290.1"/>
    <property type="molecule type" value="Genomic_DNA"/>
</dbReference>
<reference evidence="13 19" key="5">
    <citation type="submission" date="2018-05" db="EMBL/GenBank/DDBJ databases">
        <title>Vancomycin-resistant Enterococcus faecium strain from Chelyabinsk, Russia.</title>
        <authorList>
            <person name="Gostev V."/>
            <person name="Goncharov A."/>
            <person name="Kolodzhieva V."/>
            <person name="Suvorov A."/>
            <person name="Sidorenko S."/>
            <person name="Zueva L."/>
        </authorList>
    </citation>
    <scope>NUCLEOTIDE SEQUENCE [LARGE SCALE GENOMIC DNA]</scope>
    <source>
        <strain evidence="13 19">20</strain>
    </source>
</reference>
<comment type="caution">
    <text evidence="9">The sequence shown here is derived from an EMBL/GenBank/DDBJ whole genome shotgun (WGS) entry which is preliminary data.</text>
</comment>
<feature type="transmembrane region" description="Helical" evidence="6">
    <location>
        <begin position="141"/>
        <end position="161"/>
    </location>
</feature>
<dbReference type="GeneID" id="66453187"/>
<dbReference type="AlphaFoldDB" id="A0A132P557"/>
<evidence type="ECO:0000256" key="4">
    <source>
        <dbReference type="ARBA" id="ARBA00022989"/>
    </source>
</evidence>
<dbReference type="Proteomes" id="UP000070452">
    <property type="component" value="Unassembled WGS sequence"/>
</dbReference>
<reference evidence="15 17" key="3">
    <citation type="submission" date="2016-04" db="EMBL/GenBank/DDBJ databases">
        <authorList>
            <person name="Millard A."/>
        </authorList>
    </citation>
    <scope>NUCLEOTIDE SEQUENCE [LARGE SCALE GENOMIC DNA]</scope>
    <source>
        <strain evidence="15">Isolate 22</strain>
    </source>
</reference>
<keyword evidence="2 6" id="KW-1003">Cell membrane</keyword>
<sequence length="200" mass="22512">MSKKGSVLQKCLQIMPIIGLFFFFVLILYAYHHGIFRSSTSLQAFIQQFGKYAVMIFVLLQVIQVIIPILPGGISSVAGMLMFGNGFGLLYSCIGLVIGEAIGFLLVRYYGVAFVQLILSPKKYQKFDELLTRKTKDIKKVLVVTLLLPFAPDDLICLVAGLTKLSFREFMQIVIFLKPWSVGVYSMIMLFLFHQAQGHL</sequence>
<evidence type="ECO:0000313" key="15">
    <source>
        <dbReference type="EMBL" id="SAM48663.1"/>
    </source>
</evidence>
<protein>
    <recommendedName>
        <fullName evidence="6">TVP38/TMEM64 family membrane protein</fullName>
    </recommendedName>
</protein>
<reference evidence="11" key="8">
    <citation type="submission" date="2023-03" db="EMBL/GenBank/DDBJ databases">
        <authorList>
            <person name="Shen W."/>
            <person name="Cai J."/>
        </authorList>
    </citation>
    <scope>NUCLEOTIDE SEQUENCE</scope>
    <source>
        <strain evidence="11">B1010-2</strain>
    </source>
</reference>
<evidence type="ECO:0000259" key="7">
    <source>
        <dbReference type="Pfam" id="PF09335"/>
    </source>
</evidence>
<dbReference type="Proteomes" id="UP000183509">
    <property type="component" value="Unassembled WGS sequence"/>
</dbReference>
<feature type="transmembrane region" description="Helical" evidence="6">
    <location>
        <begin position="173"/>
        <end position="193"/>
    </location>
</feature>
<evidence type="ECO:0000313" key="16">
    <source>
        <dbReference type="Proteomes" id="UP000070452"/>
    </source>
</evidence>
<dbReference type="Proteomes" id="UP000249070">
    <property type="component" value="Unassembled WGS sequence"/>
</dbReference>
<evidence type="ECO:0000256" key="1">
    <source>
        <dbReference type="ARBA" id="ARBA00004651"/>
    </source>
</evidence>
<evidence type="ECO:0000313" key="18">
    <source>
        <dbReference type="Proteomes" id="UP000194737"/>
    </source>
</evidence>
<dbReference type="Pfam" id="PF09335">
    <property type="entry name" value="VTT_dom"/>
    <property type="match status" value="1"/>
</dbReference>
<dbReference type="EMBL" id="LRHK01000001">
    <property type="protein sequence ID" value="KWX17464.1"/>
    <property type="molecule type" value="Genomic_DNA"/>
</dbReference>
<evidence type="ECO:0000313" key="14">
    <source>
        <dbReference type="EMBL" id="RBS31355.1"/>
    </source>
</evidence>
<evidence type="ECO:0000313" key="8">
    <source>
        <dbReference type="EMBL" id="KAB7577420.1"/>
    </source>
</evidence>
<organism evidence="9 16">
    <name type="scientific">Enterococcus faecium</name>
    <name type="common">Streptococcus faecium</name>
    <dbReference type="NCBI Taxonomy" id="1352"/>
    <lineage>
        <taxon>Bacteria</taxon>
        <taxon>Bacillati</taxon>
        <taxon>Bacillota</taxon>
        <taxon>Bacilli</taxon>
        <taxon>Lactobacillales</taxon>
        <taxon>Enterococcaceae</taxon>
        <taxon>Enterococcus</taxon>
    </lineage>
</organism>
<dbReference type="Proteomes" id="UP000253144">
    <property type="component" value="Unassembled WGS sequence"/>
</dbReference>
<evidence type="ECO:0000313" key="17">
    <source>
        <dbReference type="Proteomes" id="UP000183509"/>
    </source>
</evidence>
<feature type="transmembrane region" description="Helical" evidence="6">
    <location>
        <begin position="89"/>
        <end position="120"/>
    </location>
</feature>
<evidence type="ECO:0000313" key="13">
    <source>
        <dbReference type="EMBL" id="PZM55572.1"/>
    </source>
</evidence>
<dbReference type="PATRIC" id="fig|1352.655.peg.1321"/>
<evidence type="ECO:0000313" key="19">
    <source>
        <dbReference type="Proteomes" id="UP000249070"/>
    </source>
</evidence>
<reference evidence="8 21" key="6">
    <citation type="submission" date="2019-10" db="EMBL/GenBank/DDBJ databases">
        <title>Evolutionary dynamics of vancomycin-resistant Enterococcus faecium during gastrointestinal tract colonization and bloodstream infection in immunocompromised pediatric patients.</title>
        <authorList>
            <person name="Chilambi G.S."/>
            <person name="Nordstrom H.R."/>
            <person name="Evans D.R."/>
            <person name="Ferrolino J."/>
            <person name="Hayden R.T."/>
            <person name="Maron G.M."/>
            <person name="Vo A.N."/>
            <person name="Gilmore M.S."/>
            <person name="Wolf J."/>
            <person name="Rosch J.W."/>
            <person name="Van Tyne D."/>
        </authorList>
    </citation>
    <scope>NUCLEOTIDE SEQUENCE [LARGE SCALE GENOMIC DNA]</scope>
    <source>
        <strain evidence="8 21">VRECG27</strain>
    </source>
</reference>
<evidence type="ECO:0000256" key="6">
    <source>
        <dbReference type="RuleBase" id="RU366058"/>
    </source>
</evidence>
<dbReference type="EMBL" id="FKLM01000037">
    <property type="protein sequence ID" value="SAM48663.1"/>
    <property type="molecule type" value="Genomic_DNA"/>
</dbReference>
<evidence type="ECO:0000256" key="3">
    <source>
        <dbReference type="ARBA" id="ARBA00022692"/>
    </source>
</evidence>
<evidence type="ECO:0000256" key="2">
    <source>
        <dbReference type="ARBA" id="ARBA00022475"/>
    </source>
</evidence>
<dbReference type="InterPro" id="IPR015414">
    <property type="entry name" value="TMEM64"/>
</dbReference>
<evidence type="ECO:0000313" key="20">
    <source>
        <dbReference type="Proteomes" id="UP000253144"/>
    </source>
</evidence>
<comment type="similarity">
    <text evidence="6">Belongs to the TVP38/TMEM64 family.</text>
</comment>
<dbReference type="EMBL" id="JARPTX010000006">
    <property type="protein sequence ID" value="MDT2369132.1"/>
    <property type="molecule type" value="Genomic_DNA"/>
</dbReference>
<feature type="transmembrane region" description="Helical" evidence="6">
    <location>
        <begin position="12"/>
        <end position="31"/>
    </location>
</feature>
<evidence type="ECO:0000313" key="11">
    <source>
        <dbReference type="EMBL" id="MDT2369132.1"/>
    </source>
</evidence>
<gene>
    <name evidence="15" type="primary">ydjZ</name>
    <name evidence="12" type="ORF">A5804_000216</name>
    <name evidence="9" type="ORF">AWT83_02670</name>
    <name evidence="13" type="ORF">DKP91_08855</name>
    <name evidence="15" type="ORF">DTPHA_601964</name>
    <name evidence="14" type="ORF">EB12_01540</name>
    <name evidence="8" type="ORF">GBM73_08845</name>
    <name evidence="10" type="ORF">KYX88_10755</name>
    <name evidence="11" type="ORF">P6Z85_02885</name>
</gene>
<keyword evidence="4 6" id="KW-1133">Transmembrane helix</keyword>